<dbReference type="Pfam" id="PF05534">
    <property type="entry name" value="HicB"/>
    <property type="match status" value="1"/>
</dbReference>
<dbReference type="Proteomes" id="UP000001844">
    <property type="component" value="Chromosome"/>
</dbReference>
<dbReference type="HOGENOM" id="CLU_137940_0_0_6"/>
<dbReference type="EMBL" id="CP001798">
    <property type="protein sequence ID" value="ADE16546.1"/>
    <property type="molecule type" value="Genomic_DNA"/>
</dbReference>
<evidence type="ECO:0000313" key="1">
    <source>
        <dbReference type="EMBL" id="ADE16546.1"/>
    </source>
</evidence>
<reference evidence="2" key="1">
    <citation type="submission" date="2010-04" db="EMBL/GenBank/DDBJ databases">
        <title>Complete genome sequence of Nitrosococcus halophilus Nc4, a salt-adapted, aerobic obligate ammonia-oxidizing sulfur purple bacterium.</title>
        <authorList>
            <consortium name="US DOE Joint Genome Institute"/>
            <person name="Campbell M.A."/>
            <person name="Malfatti S.A."/>
            <person name="Chain P.S.G."/>
            <person name="Heidelberg J.F."/>
            <person name="Ward B.B."/>
            <person name="Klotz M.G."/>
        </authorList>
    </citation>
    <scope>NUCLEOTIDE SEQUENCE [LARGE SCALE GENOMIC DNA]</scope>
    <source>
        <strain evidence="2">Nc4</strain>
    </source>
</reference>
<name>D5C1J4_NITHN</name>
<dbReference type="AlphaFoldDB" id="D5C1J4"/>
<gene>
    <name evidence="1" type="ordered locus">Nhal_3522</name>
</gene>
<dbReference type="InterPro" id="IPR035069">
    <property type="entry name" value="TTHA1013/TTHA0281-like"/>
</dbReference>
<keyword evidence="2" id="KW-1185">Reference proteome</keyword>
<evidence type="ECO:0008006" key="3">
    <source>
        <dbReference type="Google" id="ProtNLM"/>
    </source>
</evidence>
<dbReference type="GO" id="GO:0006355">
    <property type="term" value="P:regulation of DNA-templated transcription"/>
    <property type="evidence" value="ECO:0007669"/>
    <property type="project" value="InterPro"/>
</dbReference>
<dbReference type="InterPro" id="IPR008651">
    <property type="entry name" value="Uncharacterised_HicB"/>
</dbReference>
<evidence type="ECO:0000313" key="2">
    <source>
        <dbReference type="Proteomes" id="UP000001844"/>
    </source>
</evidence>
<accession>D5C1J4</accession>
<dbReference type="InterPro" id="IPR010985">
    <property type="entry name" value="Ribbon_hlx_hlx"/>
</dbReference>
<dbReference type="eggNOG" id="COG4226">
    <property type="taxonomic scope" value="Bacteria"/>
</dbReference>
<dbReference type="OrthoDB" id="5419659at2"/>
<dbReference type="STRING" id="472759.Nhal_3522"/>
<dbReference type="SUPFAM" id="SSF47598">
    <property type="entry name" value="Ribbon-helix-helix"/>
    <property type="match status" value="1"/>
</dbReference>
<sequence>MSIDPHAYNISIRRDNFDGEVLFEARVKELPDLVEYGESYQEAYDLVVDSIETAAAAFAEKGRTFPAATVPTDDFSGRVTLRLPRSLHRVLAETAESEGVSLNQHLVNVLSYFSGFAAGNQGEDLSSWRTVSSVQKTKKTTRPSHLRLVRSDELESLKASWG</sequence>
<organism evidence="1 2">
    <name type="scientific">Nitrosococcus halophilus (strain Nc4)</name>
    <dbReference type="NCBI Taxonomy" id="472759"/>
    <lineage>
        <taxon>Bacteria</taxon>
        <taxon>Pseudomonadati</taxon>
        <taxon>Pseudomonadota</taxon>
        <taxon>Gammaproteobacteria</taxon>
        <taxon>Chromatiales</taxon>
        <taxon>Chromatiaceae</taxon>
        <taxon>Nitrosococcus</taxon>
    </lineage>
</organism>
<proteinExistence type="predicted"/>
<dbReference type="KEGG" id="nhl:Nhal_3522"/>
<dbReference type="RefSeq" id="WP_013034395.1">
    <property type="nucleotide sequence ID" value="NC_013960.1"/>
</dbReference>
<protein>
    <recommendedName>
        <fullName evidence="3">HicB family protein</fullName>
    </recommendedName>
</protein>
<dbReference type="SUPFAM" id="SSF143100">
    <property type="entry name" value="TTHA1013/TTHA0281-like"/>
    <property type="match status" value="1"/>
</dbReference>